<dbReference type="RefSeq" id="WP_014700327.1">
    <property type="nucleotide sequence ID" value="NC_017845.1"/>
</dbReference>
<dbReference type="KEGG" id="pec:W5S_2683"/>
<feature type="transmembrane region" description="Helical" evidence="2">
    <location>
        <begin position="534"/>
        <end position="552"/>
    </location>
</feature>
<feature type="domain" description="DUF2207" evidence="3">
    <location>
        <begin position="53"/>
        <end position="247"/>
    </location>
</feature>
<reference evidence="8" key="3">
    <citation type="submission" date="2023-07" db="EMBL/GenBank/DDBJ databases">
        <title>Identification of Pectobacterium versatile causing blackleg of potato from New York State with a whole genome sequencing approach.</title>
        <authorList>
            <person name="Ma X."/>
            <person name="Swingle B."/>
        </authorList>
    </citation>
    <scope>NUCLEOTIDE SEQUENCE [LARGE SCALE GENOMIC DNA]</scope>
    <source>
        <strain evidence="8">NY1588A</strain>
    </source>
</reference>
<feature type="domain" description="Predicted membrane protein YciQ-like C-terminal" evidence="4">
    <location>
        <begin position="309"/>
        <end position="614"/>
    </location>
</feature>
<evidence type="ECO:0000313" key="6">
    <source>
        <dbReference type="EMBL" id="MBI0557251.1"/>
    </source>
</evidence>
<reference evidence="5" key="2">
    <citation type="submission" date="2012-03" db="EMBL/GenBank/DDBJ databases">
        <authorList>
            <person name="Koskinen P."/>
            <person name="Laine P."/>
            <person name="Niemi O."/>
            <person name="Nykyri J."/>
            <person name="Harjunpaa H."/>
            <person name="Auvinen P."/>
            <person name="Paulin L."/>
            <person name="Pirhonen M."/>
            <person name="Palva T."/>
            <person name="Holm L."/>
        </authorList>
    </citation>
    <scope>NUCLEOTIDE SEQUENCE</scope>
    <source>
        <strain evidence="5">SCC3193</strain>
    </source>
</reference>
<protein>
    <submittedName>
        <fullName evidence="6">DUF2207 domain-containing protein</fullName>
    </submittedName>
</protein>
<dbReference type="PATRIC" id="fig|1166016.3.peg.2720"/>
<evidence type="ECO:0000259" key="3">
    <source>
        <dbReference type="Pfam" id="PF09972"/>
    </source>
</evidence>
<reference evidence="6" key="4">
    <citation type="submission" date="2024-05" db="EMBL/GenBank/DDBJ databases">
        <title>Identification of Pectobacterium versatile causing blackleg of potato from New York State with a whole genome sequencing approach.</title>
        <authorList>
            <person name="Ma X."/>
            <person name="Swingle B."/>
        </authorList>
    </citation>
    <scope>NUCLEOTIDE SEQUENCE</scope>
    <source>
        <strain evidence="6">NY1588A</strain>
    </source>
</reference>
<evidence type="ECO:0000313" key="7">
    <source>
        <dbReference type="Proteomes" id="UP000008044"/>
    </source>
</evidence>
<evidence type="ECO:0000256" key="2">
    <source>
        <dbReference type="SAM" id="Phobius"/>
    </source>
</evidence>
<organism evidence="5 7">
    <name type="scientific">Pectobacterium parmentieri</name>
    <dbReference type="NCBI Taxonomy" id="1905730"/>
    <lineage>
        <taxon>Bacteria</taxon>
        <taxon>Pseudomonadati</taxon>
        <taxon>Pseudomonadota</taxon>
        <taxon>Gammaproteobacteria</taxon>
        <taxon>Enterobacterales</taxon>
        <taxon>Pectobacteriaceae</taxon>
        <taxon>Pectobacterium</taxon>
    </lineage>
</organism>
<gene>
    <name evidence="5" type="ordered locus">W5S_2683</name>
    <name evidence="6" type="ORF">F6Q06_22615</name>
</gene>
<dbReference type="InterPro" id="IPR018702">
    <property type="entry name" value="DUF2207"/>
</dbReference>
<sequence length="686" mass="76486">MARWRDVQRWCGWLVLLWWSALAPASAVDHEFYPGVSVASEASLYQRGMGERILLFDSQARFQLDGSMLVDETIQVQSNGEQMKRGIFRTFPLVWHRQDGSTFRLQYQIKQVLRDGVPEHYTLEQAHEELKVLIGSADRLLPPGIYRYRLHYQVSNHFSRFPDWDELYWNVTGNGWRYPIDKVRFRLYLPEQDGFLTPDGKDSRLRSVDVYTGSVGEKGHHARILAAGNIETTAPLGIGEGVTVAYTWPRSILASAPAPQEDSLLGYVLSPTLKRGVLWFPPFLIVIYYLLWWRKHITASRLTKPAVVPLYSVPDGISPGYVRYLCQRTYDNVAFSSDVLDLIAKRAIELTKIKHKPRKTRSGMTPGREEQWLIRLPDNGSEKLTSEDKQLLSTLFPGKTKKLDITETSMRSVPMQKARKAQEAHYEKAHPTLFLSIAGAVKVGIALSLLVPVLYGLFFNLWTAVGSVIGMPFLLFSTMLCLQLLKYARYSALLKNSEKSKASLFLAVAGFLFTLPFGLALFRLLTSPQLPDDYQGALSVSLLLCLGFFCIVPRHTQKGLNGLAVAKGMTLYLRAAEERRYETLYPPDKLVGHFERMLPYALALGVGETWANTFAQYLKNHQMVSDVFSSAQWDSISQFNRACNSSSMTVSNTGSGRSGGSSSSGSGSSGRGSSGGGSGGGGGGGW</sequence>
<dbReference type="Pfam" id="PF09972">
    <property type="entry name" value="DUF2207"/>
    <property type="match status" value="1"/>
</dbReference>
<proteinExistence type="predicted"/>
<evidence type="ECO:0000313" key="8">
    <source>
        <dbReference type="Proteomes" id="UP001194579"/>
    </source>
</evidence>
<dbReference type="Proteomes" id="UP000008044">
    <property type="component" value="Chromosome"/>
</dbReference>
<feature type="transmembrane region" description="Helical" evidence="2">
    <location>
        <begin position="503"/>
        <end position="522"/>
    </location>
</feature>
<feature type="region of interest" description="Disordered" evidence="1">
    <location>
        <begin position="647"/>
        <end position="686"/>
    </location>
</feature>
<feature type="transmembrane region" description="Helical" evidence="2">
    <location>
        <begin position="276"/>
        <end position="293"/>
    </location>
</feature>
<dbReference type="EMBL" id="CP003415">
    <property type="protein sequence ID" value="AFI90768.1"/>
    <property type="molecule type" value="Genomic_DNA"/>
</dbReference>
<accession>A0A0H3I409</accession>
<dbReference type="EMBL" id="WABS01000073">
    <property type="protein sequence ID" value="MBI0557251.1"/>
    <property type="molecule type" value="Genomic_DNA"/>
</dbReference>
<dbReference type="InterPro" id="IPR048389">
    <property type="entry name" value="YciQ-like_C"/>
</dbReference>
<keyword evidence="2" id="KW-1133">Transmembrane helix</keyword>
<evidence type="ECO:0000259" key="4">
    <source>
        <dbReference type="Pfam" id="PF20990"/>
    </source>
</evidence>
<feature type="transmembrane region" description="Helical" evidence="2">
    <location>
        <begin position="433"/>
        <end position="455"/>
    </location>
</feature>
<feature type="transmembrane region" description="Helical" evidence="2">
    <location>
        <begin position="461"/>
        <end position="482"/>
    </location>
</feature>
<feature type="compositionally biased region" description="Gly residues" evidence="1">
    <location>
        <begin position="667"/>
        <end position="686"/>
    </location>
</feature>
<dbReference type="eggNOG" id="COG4907">
    <property type="taxonomic scope" value="Bacteria"/>
</dbReference>
<keyword evidence="8" id="KW-1185">Reference proteome</keyword>
<reference evidence="5 7" key="1">
    <citation type="journal article" date="2012" name="J. Bacteriol.">
        <title>Genome sequence of Pectobacterium sp. strain SCC3193.</title>
        <authorList>
            <person name="Koskinen J.P."/>
            <person name="Laine P."/>
            <person name="Niemi O."/>
            <person name="Nykyri J."/>
            <person name="Harjunpaa H."/>
            <person name="Auvinen P."/>
            <person name="Paulin L."/>
            <person name="Pirhonen M."/>
            <person name="Palva T."/>
            <person name="Holm L."/>
        </authorList>
    </citation>
    <scope>NUCLEOTIDE SEQUENCE [LARGE SCALE GENOMIC DNA]</scope>
    <source>
        <strain evidence="5 7">SCC3193</strain>
    </source>
</reference>
<keyword evidence="2" id="KW-0472">Membrane</keyword>
<keyword evidence="2" id="KW-0812">Transmembrane</keyword>
<evidence type="ECO:0000256" key="1">
    <source>
        <dbReference type="SAM" id="MobiDB-lite"/>
    </source>
</evidence>
<evidence type="ECO:0000313" key="5">
    <source>
        <dbReference type="EMBL" id="AFI90768.1"/>
    </source>
</evidence>
<dbReference type="HOGENOM" id="CLU_015045_2_0_6"/>
<dbReference type="STRING" id="1905730.W5S_2683"/>
<dbReference type="AlphaFoldDB" id="A0A0H3I409"/>
<dbReference type="Pfam" id="PF20990">
    <property type="entry name" value="DUF2207_C"/>
    <property type="match status" value="1"/>
</dbReference>
<name>A0A0H3I409_PECPM</name>
<dbReference type="Proteomes" id="UP001194579">
    <property type="component" value="Unassembled WGS sequence"/>
</dbReference>